<gene>
    <name evidence="8" type="ordered locus">PHZ_c0697</name>
</gene>
<dbReference type="Pfam" id="PF00512">
    <property type="entry name" value="HisKA"/>
    <property type="match status" value="1"/>
</dbReference>
<evidence type="ECO:0000313" key="9">
    <source>
        <dbReference type="Proteomes" id="UP000001868"/>
    </source>
</evidence>
<dbReference type="PANTHER" id="PTHR43065:SF42">
    <property type="entry name" value="TWO-COMPONENT SENSOR PPRA"/>
    <property type="match status" value="1"/>
</dbReference>
<dbReference type="GO" id="GO:0000155">
    <property type="term" value="F:phosphorelay sensor kinase activity"/>
    <property type="evidence" value="ECO:0007669"/>
    <property type="project" value="InterPro"/>
</dbReference>
<dbReference type="SUPFAM" id="SSF47384">
    <property type="entry name" value="Homodimeric domain of signal transducing histidine kinase"/>
    <property type="match status" value="1"/>
</dbReference>
<dbReference type="CDD" id="cd00082">
    <property type="entry name" value="HisKA"/>
    <property type="match status" value="1"/>
</dbReference>
<dbReference type="InterPro" id="IPR000700">
    <property type="entry name" value="PAS-assoc_C"/>
</dbReference>
<dbReference type="Gene3D" id="3.30.450.20">
    <property type="entry name" value="PAS domain"/>
    <property type="match status" value="1"/>
</dbReference>
<dbReference type="SUPFAM" id="SSF55785">
    <property type="entry name" value="PYP-like sensor domain (PAS domain)"/>
    <property type="match status" value="1"/>
</dbReference>
<dbReference type="InterPro" id="IPR005467">
    <property type="entry name" value="His_kinase_dom"/>
</dbReference>
<dbReference type="InterPro" id="IPR001789">
    <property type="entry name" value="Sig_transdc_resp-reg_receiver"/>
</dbReference>
<name>B4RFN0_PHEZH</name>
<evidence type="ECO:0000256" key="1">
    <source>
        <dbReference type="ARBA" id="ARBA00000085"/>
    </source>
</evidence>
<dbReference type="SMART" id="SM00448">
    <property type="entry name" value="REC"/>
    <property type="match status" value="2"/>
</dbReference>
<dbReference type="STRING" id="450851.PHZ_c0697"/>
<evidence type="ECO:0000256" key="2">
    <source>
        <dbReference type="ARBA" id="ARBA00012438"/>
    </source>
</evidence>
<reference evidence="8 9" key="1">
    <citation type="journal article" date="2008" name="BMC Genomics">
        <title>Complete genome of Phenylobacterium zucineum - a novel facultative intracellular bacterium isolated from human erythroleukemia cell line K562.</title>
        <authorList>
            <person name="Luo Y."/>
            <person name="Xu X."/>
            <person name="Ding Z."/>
            <person name="Liu Z."/>
            <person name="Zhang B."/>
            <person name="Yan Z."/>
            <person name="Sun J."/>
            <person name="Hu S."/>
            <person name="Hu X."/>
        </authorList>
    </citation>
    <scope>NUCLEOTIDE SEQUENCE [LARGE SCALE GENOMIC DNA]</scope>
    <source>
        <strain evidence="8 9">HLK1</strain>
    </source>
</reference>
<feature type="domain" description="Response regulatory" evidence="6">
    <location>
        <begin position="509"/>
        <end position="619"/>
    </location>
</feature>
<proteinExistence type="predicted"/>
<dbReference type="PROSITE" id="PS50113">
    <property type="entry name" value="PAC"/>
    <property type="match status" value="1"/>
</dbReference>
<organism evidence="8 9">
    <name type="scientific">Phenylobacterium zucineum (strain HLK1)</name>
    <dbReference type="NCBI Taxonomy" id="450851"/>
    <lineage>
        <taxon>Bacteria</taxon>
        <taxon>Pseudomonadati</taxon>
        <taxon>Pseudomonadota</taxon>
        <taxon>Alphaproteobacteria</taxon>
        <taxon>Caulobacterales</taxon>
        <taxon>Caulobacteraceae</taxon>
        <taxon>Phenylobacterium</taxon>
    </lineage>
</organism>
<dbReference type="InterPro" id="IPR003594">
    <property type="entry name" value="HATPase_dom"/>
</dbReference>
<sequence length="631" mass="67003">MTAQRARLMMVDDEADILVALQDLFETTYDVSAFTSPAEALEALAGGLDPAVIVSDQRMPGMPGDRFLAEARRLCDAGAILLTGYADLSAVTAALNGGGIVGYVPKPWEPDALKAMVAGAVEQHHLRRALGQEQALLHGLMDHLPYAVAFKDAQGRFVHLNERKAGEFGRAAAACVGLTEAELGGVVRAEERQAIAERRALQVVEERPGPAGPSWIQVEYVPLLGRAGEVETLVVMERDITEQRLAEQQLRQSDKLRALGTLAGGVAHDFNNLLTAIVGSLELASKRLDRDPETVRRYLDNAALAAQRGASLTQRLLGFSRRTDSRLAVVDVAAAMTGMRDLLSRTLGGGVEVEWRIAADLWPTSVEPDQLEVAILNLAINARDAMPDGGVITIAARNVSLPAEADLERGLTAGDYVMLVIADTGEGMPPELLERVLEPFFTTKPVGKGTGLGLPMVYGFAQRSGGTLSIRSTPGQGTEVVMYLPRAGEADEPLPESAPAAVRRGPRARILVLDDEPGVRSVTAASLRDLGHEVVEAADGPAALAILQGGREVDLAVVDFAMPGMNGLEFVEKARRLAAGLPVILLTGYVDVEAAPDDVMVLHKPFTAATLEAAVAAALATEFASREGLTL</sequence>
<dbReference type="Gene3D" id="1.10.287.130">
    <property type="match status" value="1"/>
</dbReference>
<dbReference type="RefSeq" id="WP_012521259.1">
    <property type="nucleotide sequence ID" value="NC_011144.1"/>
</dbReference>
<keyword evidence="9" id="KW-1185">Reference proteome</keyword>
<dbReference type="SMART" id="SM00387">
    <property type="entry name" value="HATPase_c"/>
    <property type="match status" value="1"/>
</dbReference>
<feature type="domain" description="PAC" evidence="7">
    <location>
        <begin position="197"/>
        <end position="252"/>
    </location>
</feature>
<protein>
    <recommendedName>
        <fullName evidence="2">histidine kinase</fullName>
        <ecNumber evidence="2">2.7.13.3</ecNumber>
    </recommendedName>
</protein>
<comment type="catalytic activity">
    <reaction evidence="1">
        <text>ATP + protein L-histidine = ADP + protein N-phospho-L-histidine.</text>
        <dbReference type="EC" id="2.7.13.3"/>
    </reaction>
</comment>
<dbReference type="EC" id="2.7.13.3" evidence="2"/>
<dbReference type="Pfam" id="PF02518">
    <property type="entry name" value="HATPase_c"/>
    <property type="match status" value="1"/>
</dbReference>
<evidence type="ECO:0000259" key="5">
    <source>
        <dbReference type="PROSITE" id="PS50109"/>
    </source>
</evidence>
<dbReference type="eggNOG" id="COG3437">
    <property type="taxonomic scope" value="Bacteria"/>
</dbReference>
<evidence type="ECO:0000256" key="3">
    <source>
        <dbReference type="ARBA" id="ARBA00022553"/>
    </source>
</evidence>
<dbReference type="PROSITE" id="PS50109">
    <property type="entry name" value="HIS_KIN"/>
    <property type="match status" value="1"/>
</dbReference>
<evidence type="ECO:0000256" key="4">
    <source>
        <dbReference type="PROSITE-ProRule" id="PRU00169"/>
    </source>
</evidence>
<feature type="modified residue" description="4-aspartylphosphate" evidence="4">
    <location>
        <position position="56"/>
    </location>
</feature>
<dbReference type="Pfam" id="PF08448">
    <property type="entry name" value="PAS_4"/>
    <property type="match status" value="1"/>
</dbReference>
<dbReference type="InterPro" id="IPR004358">
    <property type="entry name" value="Sig_transdc_His_kin-like_C"/>
</dbReference>
<dbReference type="SMART" id="SM00388">
    <property type="entry name" value="HisKA"/>
    <property type="match status" value="1"/>
</dbReference>
<dbReference type="PROSITE" id="PS50110">
    <property type="entry name" value="RESPONSE_REGULATORY"/>
    <property type="match status" value="2"/>
</dbReference>
<dbReference type="AlphaFoldDB" id="B4RFN0"/>
<evidence type="ECO:0000259" key="7">
    <source>
        <dbReference type="PROSITE" id="PS50113"/>
    </source>
</evidence>
<keyword evidence="3 4" id="KW-0597">Phosphoprotein</keyword>
<dbReference type="PRINTS" id="PR00344">
    <property type="entry name" value="BCTRLSENSOR"/>
</dbReference>
<feature type="modified residue" description="4-aspartylphosphate" evidence="4">
    <location>
        <position position="559"/>
    </location>
</feature>
<dbReference type="SUPFAM" id="SSF55874">
    <property type="entry name" value="ATPase domain of HSP90 chaperone/DNA topoisomerase II/histidine kinase"/>
    <property type="match status" value="1"/>
</dbReference>
<dbReference type="EMBL" id="CP000747">
    <property type="protein sequence ID" value="ACG77111.1"/>
    <property type="molecule type" value="Genomic_DNA"/>
</dbReference>
<dbReference type="Gene3D" id="3.40.50.2300">
    <property type="match status" value="2"/>
</dbReference>
<dbReference type="eggNOG" id="COG0784">
    <property type="taxonomic scope" value="Bacteria"/>
</dbReference>
<dbReference type="InterPro" id="IPR003661">
    <property type="entry name" value="HisK_dim/P_dom"/>
</dbReference>
<dbReference type="InterPro" id="IPR011006">
    <property type="entry name" value="CheY-like_superfamily"/>
</dbReference>
<dbReference type="InterPro" id="IPR013656">
    <property type="entry name" value="PAS_4"/>
</dbReference>
<dbReference type="OrthoDB" id="7284568at2"/>
<dbReference type="KEGG" id="pzu:PHZ_c0697"/>
<dbReference type="HOGENOM" id="CLU_000445_114_51_5"/>
<evidence type="ECO:0000259" key="6">
    <source>
        <dbReference type="PROSITE" id="PS50110"/>
    </source>
</evidence>
<dbReference type="InterPro" id="IPR035965">
    <property type="entry name" value="PAS-like_dom_sf"/>
</dbReference>
<dbReference type="Pfam" id="PF00072">
    <property type="entry name" value="Response_reg"/>
    <property type="match status" value="2"/>
</dbReference>
<accession>B4RFN0</accession>
<dbReference type="InterPro" id="IPR036890">
    <property type="entry name" value="HATPase_C_sf"/>
</dbReference>
<keyword evidence="8" id="KW-0418">Kinase</keyword>
<dbReference type="Proteomes" id="UP000001868">
    <property type="component" value="Chromosome"/>
</dbReference>
<dbReference type="eggNOG" id="COG4191">
    <property type="taxonomic scope" value="Bacteria"/>
</dbReference>
<dbReference type="PANTHER" id="PTHR43065">
    <property type="entry name" value="SENSOR HISTIDINE KINASE"/>
    <property type="match status" value="1"/>
</dbReference>
<feature type="domain" description="Response regulatory" evidence="6">
    <location>
        <begin position="7"/>
        <end position="121"/>
    </location>
</feature>
<evidence type="ECO:0000313" key="8">
    <source>
        <dbReference type="EMBL" id="ACG77111.1"/>
    </source>
</evidence>
<dbReference type="Gene3D" id="3.30.565.10">
    <property type="entry name" value="Histidine kinase-like ATPase, C-terminal domain"/>
    <property type="match status" value="1"/>
</dbReference>
<feature type="domain" description="Histidine kinase" evidence="5">
    <location>
        <begin position="265"/>
        <end position="488"/>
    </location>
</feature>
<dbReference type="SUPFAM" id="SSF52172">
    <property type="entry name" value="CheY-like"/>
    <property type="match status" value="2"/>
</dbReference>
<dbReference type="InterPro" id="IPR036097">
    <property type="entry name" value="HisK_dim/P_sf"/>
</dbReference>
<keyword evidence="8" id="KW-0808">Transferase</keyword>